<dbReference type="Proteomes" id="UP001064933">
    <property type="component" value="Chromosome"/>
</dbReference>
<gene>
    <name evidence="5" type="ORF">N4261_08730</name>
</gene>
<accession>A0ABY6B429</accession>
<dbReference type="PANTHER" id="PTHR47894:SF1">
    <property type="entry name" value="HTH-TYPE TRANSCRIPTIONAL REGULATOR VQSM"/>
    <property type="match status" value="1"/>
</dbReference>
<reference evidence="5" key="1">
    <citation type="submission" date="2022-10" db="EMBL/GenBank/DDBJ databases">
        <title>Characterization and whole genome sequencing of a new Roseateles species, isolated from fresh water.</title>
        <authorList>
            <person name="Guliayeva D.Y."/>
            <person name="Akhremchuk A.E."/>
            <person name="Sikolenko M.A."/>
            <person name="Valentovich L.N."/>
            <person name="Sidarenka A.V."/>
        </authorList>
    </citation>
    <scope>NUCLEOTIDE SEQUENCE</scope>
    <source>
        <strain evidence="5">BIM B-1768</strain>
    </source>
</reference>
<dbReference type="SUPFAM" id="SSF46689">
    <property type="entry name" value="Homeodomain-like"/>
    <property type="match status" value="1"/>
</dbReference>
<name>A0ABY6B429_9BURK</name>
<evidence type="ECO:0000256" key="1">
    <source>
        <dbReference type="ARBA" id="ARBA00023015"/>
    </source>
</evidence>
<evidence type="ECO:0000313" key="5">
    <source>
        <dbReference type="EMBL" id="UXH79945.1"/>
    </source>
</evidence>
<dbReference type="SMART" id="SM00342">
    <property type="entry name" value="HTH_ARAC"/>
    <property type="match status" value="1"/>
</dbReference>
<evidence type="ECO:0000256" key="3">
    <source>
        <dbReference type="ARBA" id="ARBA00023163"/>
    </source>
</evidence>
<dbReference type="PANTHER" id="PTHR47894">
    <property type="entry name" value="HTH-TYPE TRANSCRIPTIONAL REGULATOR GADX"/>
    <property type="match status" value="1"/>
</dbReference>
<protein>
    <submittedName>
        <fullName evidence="5">AraC family transcriptional regulator</fullName>
    </submittedName>
</protein>
<organism evidence="5 6">
    <name type="scientific">Roseateles amylovorans</name>
    <dbReference type="NCBI Taxonomy" id="2978473"/>
    <lineage>
        <taxon>Bacteria</taxon>
        <taxon>Pseudomonadati</taxon>
        <taxon>Pseudomonadota</taxon>
        <taxon>Betaproteobacteria</taxon>
        <taxon>Burkholderiales</taxon>
        <taxon>Sphaerotilaceae</taxon>
        <taxon>Roseateles</taxon>
    </lineage>
</organism>
<keyword evidence="6" id="KW-1185">Reference proteome</keyword>
<evidence type="ECO:0000256" key="2">
    <source>
        <dbReference type="ARBA" id="ARBA00023125"/>
    </source>
</evidence>
<dbReference type="InterPro" id="IPR032687">
    <property type="entry name" value="AraC-type_N"/>
</dbReference>
<dbReference type="RefSeq" id="WP_261759763.1">
    <property type="nucleotide sequence ID" value="NZ_CP104562.2"/>
</dbReference>
<evidence type="ECO:0000313" key="6">
    <source>
        <dbReference type="Proteomes" id="UP001064933"/>
    </source>
</evidence>
<keyword evidence="1" id="KW-0805">Transcription regulation</keyword>
<dbReference type="Gene3D" id="1.10.10.60">
    <property type="entry name" value="Homeodomain-like"/>
    <property type="match status" value="1"/>
</dbReference>
<sequence length="361" mass="39887">MLDVSVPPPQTVSSGPFAGHTALSLRERLYAPLKILTLVQALDEFGVCSERALAGTGLSSAQIDDPATRTSVQQLLTVGRNAVRLCPAPELGLRVGQRLHISCYGLYGYAMLCTATMREGFEMSMRYHALGTPVMPVRRSEDGGTAVWHLPTHDELALLALTPEQYRFFLDVQFAGHVTLITDVMGPWCRPVEALYAMPAPAHADDVARTLGCPVTFGHTRNELHYPREWLDRAPQMANPITAAQMSETCERLLSQIAWQAGLTRRVYEELTRIPGRFPGIEDVASSLCMTSRTLRRRLSDEGTSFSELLSSVRHALALDYLGSTSLSLEDIAAALDFSDANSFRHAFKRWTGKSPLEVRR</sequence>
<dbReference type="EMBL" id="CP104562">
    <property type="protein sequence ID" value="UXH79945.1"/>
    <property type="molecule type" value="Genomic_DNA"/>
</dbReference>
<feature type="domain" description="HTH araC/xylS-type" evidence="4">
    <location>
        <begin position="261"/>
        <end position="361"/>
    </location>
</feature>
<dbReference type="Pfam" id="PF12833">
    <property type="entry name" value="HTH_18"/>
    <property type="match status" value="1"/>
</dbReference>
<dbReference type="PROSITE" id="PS01124">
    <property type="entry name" value="HTH_ARAC_FAMILY_2"/>
    <property type="match status" value="1"/>
</dbReference>
<dbReference type="Pfam" id="PF12625">
    <property type="entry name" value="Arabinose_bd"/>
    <property type="match status" value="1"/>
</dbReference>
<keyword evidence="3" id="KW-0804">Transcription</keyword>
<dbReference type="InterPro" id="IPR009057">
    <property type="entry name" value="Homeodomain-like_sf"/>
</dbReference>
<keyword evidence="2" id="KW-0238">DNA-binding</keyword>
<dbReference type="InterPro" id="IPR018060">
    <property type="entry name" value="HTH_AraC"/>
</dbReference>
<proteinExistence type="predicted"/>
<evidence type="ECO:0000259" key="4">
    <source>
        <dbReference type="PROSITE" id="PS01124"/>
    </source>
</evidence>